<name>A0A0F9TH99_9ZZZZ</name>
<gene>
    <name evidence="1" type="ORF">LCGC14_0392010</name>
</gene>
<dbReference type="EMBL" id="LAZR01000329">
    <property type="protein sequence ID" value="KKN74262.1"/>
    <property type="molecule type" value="Genomic_DNA"/>
</dbReference>
<sequence length="80" mass="8896">MYIDPMTGQNEFECVADLVVGRAVFDYMVDGIKWGTRIDGLTLLTRSGWLVMCDDSFPETALMANSEVGRCIISNIIRSS</sequence>
<dbReference type="AlphaFoldDB" id="A0A0F9TH99"/>
<organism evidence="1">
    <name type="scientific">marine sediment metagenome</name>
    <dbReference type="NCBI Taxonomy" id="412755"/>
    <lineage>
        <taxon>unclassified sequences</taxon>
        <taxon>metagenomes</taxon>
        <taxon>ecological metagenomes</taxon>
    </lineage>
</organism>
<accession>A0A0F9TH99</accession>
<reference evidence="1" key="1">
    <citation type="journal article" date="2015" name="Nature">
        <title>Complex archaea that bridge the gap between prokaryotes and eukaryotes.</title>
        <authorList>
            <person name="Spang A."/>
            <person name="Saw J.H."/>
            <person name="Jorgensen S.L."/>
            <person name="Zaremba-Niedzwiedzka K."/>
            <person name="Martijn J."/>
            <person name="Lind A.E."/>
            <person name="van Eijk R."/>
            <person name="Schleper C."/>
            <person name="Guy L."/>
            <person name="Ettema T.J."/>
        </authorList>
    </citation>
    <scope>NUCLEOTIDE SEQUENCE</scope>
</reference>
<proteinExistence type="predicted"/>
<evidence type="ECO:0000313" key="1">
    <source>
        <dbReference type="EMBL" id="KKN74262.1"/>
    </source>
</evidence>
<protein>
    <submittedName>
        <fullName evidence="1">Uncharacterized protein</fullName>
    </submittedName>
</protein>
<comment type="caution">
    <text evidence="1">The sequence shown here is derived from an EMBL/GenBank/DDBJ whole genome shotgun (WGS) entry which is preliminary data.</text>
</comment>